<proteinExistence type="predicted"/>
<sequence length="99" mass="10984">MTVYEHFYFGTPQQHHDSSTEYVSCILTNAVQNKCRKSSPIDRVMQLVLFATGMIYIHQQHTLASPSCQVGISGRVGVVNLVVNSAQNMVCHEVDSGRS</sequence>
<evidence type="ECO:0000313" key="1">
    <source>
        <dbReference type="EMBL" id="CAG6656798.1"/>
    </source>
</evidence>
<organism evidence="1">
    <name type="scientific">Cacopsylla melanoneura</name>
    <dbReference type="NCBI Taxonomy" id="428564"/>
    <lineage>
        <taxon>Eukaryota</taxon>
        <taxon>Metazoa</taxon>
        <taxon>Ecdysozoa</taxon>
        <taxon>Arthropoda</taxon>
        <taxon>Hexapoda</taxon>
        <taxon>Insecta</taxon>
        <taxon>Pterygota</taxon>
        <taxon>Neoptera</taxon>
        <taxon>Paraneoptera</taxon>
        <taxon>Hemiptera</taxon>
        <taxon>Sternorrhyncha</taxon>
        <taxon>Psylloidea</taxon>
        <taxon>Psyllidae</taxon>
        <taxon>Psyllinae</taxon>
        <taxon>Cacopsylla</taxon>
    </lineage>
</organism>
<accession>A0A8D8RSE6</accession>
<reference evidence="1" key="1">
    <citation type="submission" date="2021-05" db="EMBL/GenBank/DDBJ databases">
        <authorList>
            <person name="Alioto T."/>
            <person name="Alioto T."/>
            <person name="Gomez Garrido J."/>
        </authorList>
    </citation>
    <scope>NUCLEOTIDE SEQUENCE</scope>
</reference>
<dbReference type="EMBL" id="HBUF01186174">
    <property type="protein sequence ID" value="CAG6656798.1"/>
    <property type="molecule type" value="Transcribed_RNA"/>
</dbReference>
<name>A0A8D8RSE6_9HEMI</name>
<dbReference type="AlphaFoldDB" id="A0A8D8RSE6"/>
<protein>
    <submittedName>
        <fullName evidence="1">Uncharacterized protein</fullName>
    </submittedName>
</protein>